<reference evidence="3" key="1">
    <citation type="submission" date="2016-11" db="UniProtKB">
        <authorList>
            <consortium name="WormBaseParasite"/>
        </authorList>
    </citation>
    <scope>IDENTIFICATION</scope>
</reference>
<accession>A0A1I7U9R0</accession>
<keyword evidence="2" id="KW-1185">Reference proteome</keyword>
<evidence type="ECO:0000259" key="1">
    <source>
        <dbReference type="Pfam" id="PF00704"/>
    </source>
</evidence>
<dbReference type="InterPro" id="IPR017853">
    <property type="entry name" value="GH"/>
</dbReference>
<name>A0A1I7U9R0_9PELO</name>
<feature type="domain" description="GH18" evidence="1">
    <location>
        <begin position="11"/>
        <end position="182"/>
    </location>
</feature>
<dbReference type="Pfam" id="PF00704">
    <property type="entry name" value="Glyco_hydro_18"/>
    <property type="match status" value="1"/>
</dbReference>
<dbReference type="STRING" id="1561998.A0A1I7U9R0"/>
<dbReference type="SUPFAM" id="SSF51445">
    <property type="entry name" value="(Trans)glycosidases"/>
    <property type="match status" value="1"/>
</dbReference>
<evidence type="ECO:0000313" key="3">
    <source>
        <dbReference type="WBParaSite" id="Csp11.Scaffold629.g16295.t1"/>
    </source>
</evidence>
<dbReference type="Proteomes" id="UP000095282">
    <property type="component" value="Unplaced"/>
</dbReference>
<dbReference type="InterPro" id="IPR001223">
    <property type="entry name" value="Glyco_hydro18_cat"/>
</dbReference>
<dbReference type="PANTHER" id="PTHR46073:SF12">
    <property type="entry name" value="GH18 DOMAIN-CONTAINING PROTEIN"/>
    <property type="match status" value="1"/>
</dbReference>
<evidence type="ECO:0000313" key="2">
    <source>
        <dbReference type="Proteomes" id="UP000095282"/>
    </source>
</evidence>
<sequence>MFTLDLVDRKTKNISGVLQDAVLRKTLIQSISSFIQEFQLDGVNLSVESPLNEQQQLFVETICKEIREELNELQFSTNREDSYILSLVCQREVLRLDYDKLFKYVNFLNIETDNFYAPWLGFPSNTMIGPPTPLYSGHGIHSSHNLDTIMQYFSCETKRPNRLNIMTEFGGRLGKNVIVPTDPSETLWMTAEDNRKKSRRKCNRMERLCWKFSFME</sequence>
<dbReference type="AlphaFoldDB" id="A0A1I7U9R0"/>
<dbReference type="WBParaSite" id="Csp11.Scaffold629.g16295.t1">
    <property type="protein sequence ID" value="Csp11.Scaffold629.g16295.t1"/>
    <property type="gene ID" value="Csp11.Scaffold629.g16295"/>
</dbReference>
<dbReference type="GO" id="GO:0005975">
    <property type="term" value="P:carbohydrate metabolic process"/>
    <property type="evidence" value="ECO:0007669"/>
    <property type="project" value="InterPro"/>
</dbReference>
<protein>
    <submittedName>
        <fullName evidence="3">Glyco_hydro_18 domain-containing protein</fullName>
    </submittedName>
</protein>
<dbReference type="PANTHER" id="PTHR46073">
    <property type="entry name" value="CHITINASE"/>
    <property type="match status" value="1"/>
</dbReference>
<organism evidence="2 3">
    <name type="scientific">Caenorhabditis tropicalis</name>
    <dbReference type="NCBI Taxonomy" id="1561998"/>
    <lineage>
        <taxon>Eukaryota</taxon>
        <taxon>Metazoa</taxon>
        <taxon>Ecdysozoa</taxon>
        <taxon>Nematoda</taxon>
        <taxon>Chromadorea</taxon>
        <taxon>Rhabditida</taxon>
        <taxon>Rhabditina</taxon>
        <taxon>Rhabditomorpha</taxon>
        <taxon>Rhabditoidea</taxon>
        <taxon>Rhabditidae</taxon>
        <taxon>Peloderinae</taxon>
        <taxon>Caenorhabditis</taxon>
    </lineage>
</organism>
<dbReference type="Gene3D" id="3.20.20.80">
    <property type="entry name" value="Glycosidases"/>
    <property type="match status" value="1"/>
</dbReference>
<proteinExistence type="predicted"/>
<dbReference type="eggNOG" id="KOG2806">
    <property type="taxonomic scope" value="Eukaryota"/>
</dbReference>